<dbReference type="SUPFAM" id="SSF51905">
    <property type="entry name" value="FAD/NAD(P)-binding domain"/>
    <property type="match status" value="1"/>
</dbReference>
<keyword evidence="9" id="KW-1185">Reference proteome</keyword>
<comment type="cofactor">
    <cofactor evidence="1">
        <name>FAD</name>
        <dbReference type="ChEBI" id="CHEBI:57692"/>
    </cofactor>
</comment>
<dbReference type="PANTHER" id="PTHR11552:SF147">
    <property type="entry name" value="CHOLINE DEHYDROGENASE, MITOCHONDRIAL"/>
    <property type="match status" value="1"/>
</dbReference>
<dbReference type="Gene3D" id="3.50.50.60">
    <property type="entry name" value="FAD/NAD(P)-binding domain"/>
    <property type="match status" value="1"/>
</dbReference>
<evidence type="ECO:0000256" key="5">
    <source>
        <dbReference type="RuleBase" id="RU003968"/>
    </source>
</evidence>
<evidence type="ECO:0000259" key="7">
    <source>
        <dbReference type="PROSITE" id="PS00624"/>
    </source>
</evidence>
<dbReference type="RefSeq" id="WP_166105959.1">
    <property type="nucleotide sequence ID" value="NZ_JAADJT010000008.1"/>
</dbReference>
<dbReference type="PANTHER" id="PTHR11552">
    <property type="entry name" value="GLUCOSE-METHANOL-CHOLINE GMC OXIDOREDUCTASE"/>
    <property type="match status" value="1"/>
</dbReference>
<sequence>MSTTTASKGVQFALLEGRLLAGDIDKAGFIAQATELGLPRADIADAADKFIAIAVNQAVRSADLRASYDYIVVGSGAAGSVVARRLAEKRDTRVLLLEAGGNDLHASILVTETWFYSQGGEFDWAFSAEPDAHVNQRSIAQAMGKALGGGTSINGMVWARGHQHDFDYWERAADDSAWGYRHVLDIYRRIEDWHGAPDPARRGSGGEVFVQPAPDAAPIASAFLAGAAGLGIPTFADQNGAMQEGPGGGAITNVRIRDGRRLNMPASYLYPVMDQDNLTVLRNAHVRRLTSDGDTITGVEFEWRGSIHSVAASAEVVLSAGAIQTPKLLMLSGIGDQAQLDRFGIPVLSALPGVGQNFQDHPIIGGGLWEAPGPLPTRNNAAEANLFTKSRPGLATPDLHLWQVEAPYLSEVTMQYASENVWSISPGLARPESRGFLRLKSANPYDAVEIHANMLGDARDLIALREGMRIAREIGNSEAMKPFVKREILPGPVEGEALDDLIRNGAMSMHHPTCTAKMGRDDMSVVDAKLRVYGVKNLRIADGSVMPRITTGNTQAPCVIIGERLAEILND</sequence>
<dbReference type="InterPro" id="IPR036188">
    <property type="entry name" value="FAD/NAD-bd_sf"/>
</dbReference>
<keyword evidence="4 5" id="KW-0274">FAD</keyword>
<dbReference type="InterPro" id="IPR000172">
    <property type="entry name" value="GMC_OxRdtase_N"/>
</dbReference>
<evidence type="ECO:0000313" key="9">
    <source>
        <dbReference type="Proteomes" id="UP000666369"/>
    </source>
</evidence>
<accession>A0ABX0FP48</accession>
<dbReference type="EMBL" id="JAADJT010000008">
    <property type="protein sequence ID" value="NGZ86257.1"/>
    <property type="molecule type" value="Genomic_DNA"/>
</dbReference>
<reference evidence="9" key="2">
    <citation type="submission" date="2023-07" db="EMBL/GenBank/DDBJ databases">
        <title>Duganella aceri sp. nov., isolated from tree sap.</title>
        <authorList>
            <person name="Kim I.S."/>
        </authorList>
    </citation>
    <scope>NUCLEOTIDE SEQUENCE [LARGE SCALE GENOMIC DNA]</scope>
    <source>
        <strain evidence="9">SAP-35</strain>
    </source>
</reference>
<comment type="caution">
    <text evidence="8">The sequence shown here is derived from an EMBL/GenBank/DDBJ whole genome shotgun (WGS) entry which is preliminary data.</text>
</comment>
<dbReference type="Pfam" id="PF05199">
    <property type="entry name" value="GMC_oxred_C"/>
    <property type="match status" value="1"/>
</dbReference>
<dbReference type="Proteomes" id="UP000666369">
    <property type="component" value="Unassembled WGS sequence"/>
</dbReference>
<evidence type="ECO:0000256" key="4">
    <source>
        <dbReference type="ARBA" id="ARBA00022827"/>
    </source>
</evidence>
<dbReference type="PROSITE" id="PS00623">
    <property type="entry name" value="GMC_OXRED_1"/>
    <property type="match status" value="1"/>
</dbReference>
<gene>
    <name evidence="8" type="ORF">GW587_18605</name>
</gene>
<dbReference type="Pfam" id="PF00732">
    <property type="entry name" value="GMC_oxred_N"/>
    <property type="match status" value="1"/>
</dbReference>
<comment type="similarity">
    <text evidence="2 5">Belongs to the GMC oxidoreductase family.</text>
</comment>
<dbReference type="PIRSF" id="PIRSF000137">
    <property type="entry name" value="Alcohol_oxidase"/>
    <property type="match status" value="1"/>
</dbReference>
<dbReference type="Gene3D" id="3.30.560.10">
    <property type="entry name" value="Glucose Oxidase, domain 3"/>
    <property type="match status" value="1"/>
</dbReference>
<evidence type="ECO:0000256" key="3">
    <source>
        <dbReference type="ARBA" id="ARBA00022630"/>
    </source>
</evidence>
<feature type="domain" description="Glucose-methanol-choline oxidoreductase N-terminal" evidence="7">
    <location>
        <begin position="321"/>
        <end position="335"/>
    </location>
</feature>
<feature type="domain" description="Glucose-methanol-choline oxidoreductase N-terminal" evidence="6">
    <location>
        <begin position="144"/>
        <end position="167"/>
    </location>
</feature>
<evidence type="ECO:0000256" key="2">
    <source>
        <dbReference type="ARBA" id="ARBA00010790"/>
    </source>
</evidence>
<dbReference type="InterPro" id="IPR012132">
    <property type="entry name" value="GMC_OxRdtase"/>
</dbReference>
<dbReference type="PROSITE" id="PS00624">
    <property type="entry name" value="GMC_OXRED_2"/>
    <property type="match status" value="1"/>
</dbReference>
<evidence type="ECO:0000259" key="6">
    <source>
        <dbReference type="PROSITE" id="PS00623"/>
    </source>
</evidence>
<evidence type="ECO:0000256" key="1">
    <source>
        <dbReference type="ARBA" id="ARBA00001974"/>
    </source>
</evidence>
<reference evidence="8 9" key="1">
    <citation type="submission" date="2020-01" db="EMBL/GenBank/DDBJ databases">
        <authorList>
            <person name="Lee S.D."/>
        </authorList>
    </citation>
    <scope>NUCLEOTIDE SEQUENCE [LARGE SCALE GENOMIC DNA]</scope>
    <source>
        <strain evidence="8 9">SAP-35</strain>
    </source>
</reference>
<evidence type="ECO:0000313" key="8">
    <source>
        <dbReference type="EMBL" id="NGZ86257.1"/>
    </source>
</evidence>
<keyword evidence="3 5" id="KW-0285">Flavoprotein</keyword>
<name>A0ABX0FP48_9BURK</name>
<organism evidence="8 9">
    <name type="scientific">Duganella aceris</name>
    <dbReference type="NCBI Taxonomy" id="2703883"/>
    <lineage>
        <taxon>Bacteria</taxon>
        <taxon>Pseudomonadati</taxon>
        <taxon>Pseudomonadota</taxon>
        <taxon>Betaproteobacteria</taxon>
        <taxon>Burkholderiales</taxon>
        <taxon>Oxalobacteraceae</taxon>
        <taxon>Telluria group</taxon>
        <taxon>Duganella</taxon>
    </lineage>
</organism>
<proteinExistence type="inferred from homology"/>
<dbReference type="SUPFAM" id="SSF54373">
    <property type="entry name" value="FAD-linked reductases, C-terminal domain"/>
    <property type="match status" value="1"/>
</dbReference>
<dbReference type="InterPro" id="IPR007867">
    <property type="entry name" value="GMC_OxRtase_C"/>
</dbReference>
<protein>
    <submittedName>
        <fullName evidence="8">GMC family oxidoreductase</fullName>
    </submittedName>
</protein>